<dbReference type="Gene3D" id="3.60.10.10">
    <property type="entry name" value="Endonuclease/exonuclease/phosphatase"/>
    <property type="match status" value="1"/>
</dbReference>
<proteinExistence type="inferred from homology"/>
<evidence type="ECO:0000313" key="13">
    <source>
        <dbReference type="EMBL" id="KKZ64259.1"/>
    </source>
</evidence>
<dbReference type="SUPFAM" id="SSF81631">
    <property type="entry name" value="PAP/OAS1 substrate-binding domain"/>
    <property type="match status" value="1"/>
</dbReference>
<dbReference type="SUPFAM" id="SSF55003">
    <property type="entry name" value="PAP/Archaeal CCA-adding enzyme, C-terminal domain"/>
    <property type="match status" value="1"/>
</dbReference>
<dbReference type="Proteomes" id="UP000034164">
    <property type="component" value="Unassembled WGS sequence"/>
</dbReference>
<dbReference type="EMBL" id="LCZI01000816">
    <property type="protein sequence ID" value="KKZ64259.1"/>
    <property type="molecule type" value="Genomic_DNA"/>
</dbReference>
<dbReference type="PANTHER" id="PTHR10682:SF23">
    <property type="entry name" value="POLYNUCLEOTIDE ADENYLYLTRANSFERASE"/>
    <property type="match status" value="1"/>
</dbReference>
<dbReference type="GO" id="GO:0003723">
    <property type="term" value="F:RNA binding"/>
    <property type="evidence" value="ECO:0007669"/>
    <property type="project" value="InterPro"/>
</dbReference>
<evidence type="ECO:0000256" key="6">
    <source>
        <dbReference type="ARBA" id="ARBA00022741"/>
    </source>
</evidence>
<keyword evidence="5" id="KW-0808">Transferase</keyword>
<feature type="domain" description="MJ1316 RNA cyclic group end recognition" evidence="11">
    <location>
        <begin position="1172"/>
        <end position="1242"/>
    </location>
</feature>
<dbReference type="SUPFAM" id="SSF81301">
    <property type="entry name" value="Nucleotidyltransferase"/>
    <property type="match status" value="1"/>
</dbReference>
<evidence type="ECO:0000256" key="3">
    <source>
        <dbReference type="ARBA" id="ARBA00012388"/>
    </source>
</evidence>
<dbReference type="InterPro" id="IPR043519">
    <property type="entry name" value="NT_sf"/>
</dbReference>
<comment type="caution">
    <text evidence="13">The sequence shown here is derived from an EMBL/GenBank/DDBJ whole genome shotgun (WGS) entry which is preliminary data.</text>
</comment>
<dbReference type="Pfam" id="PF13563">
    <property type="entry name" value="2_5_RNA_ligase2"/>
    <property type="match status" value="1"/>
</dbReference>
<dbReference type="VEuPathDB" id="FungiDB:EMCG_09757"/>
<accession>A0A0G2J2N4</accession>
<sequence length="1259" mass="140314">MADLKESSQATSLTLNAHQTALCFIPPDPLVEDANRLRALYDQAFEKWPAHVNLIYPFVSFDRLPAAVDLIRSNLSSWLSEVVDTRFQLRLNKPGHFSQRHGNIVYLAPDDGEGFLNLNDFRNAILEGFKQPANEQNRGYQPHLTIGQSKANDDNARDYLLSKAELLPPVEWEVGQLAIMIREKTANSNKMKLWGTIDLDETAKFNQIAATPQDTEQCEEGKKISPTSPTNLELSLQDLSLSSEHGGSGAESRVTYKFWEDVGIWAPAEASSTPDDEEQIPSTFKVSSYNVLVDSVHPPATDRYPTLLQTLISKASAADVLVLQEVSDDFLAYILGHEVIQTIYPFATHGPPGQNGIGPLPSLRNIVALSRSNFTWSWLPFSTNHKGAVILSLTGIGKMEEAGFAPSIIAGVHLSSGLFDYAVAARKQQLQRLSDFLSTNYASNPKVIAGDFNMTTSTITHEEAAEKKSISPRSIATLPVLESMLQSVGYSDSWFIAHTGMGDMVSPSRLERDFTLLYDGEQGATFDPLENPLAATSSDSTANPRPHRYDRILFGKGDLKVTTFNMFGFPIKGIDETTGNTEMQFPSDHWGIRASLEFDLNGGADGDSIARSAAPLNVKLAHPDFDDPARLKVCLADKSIVPPPEDAEKRKAAFSLLKHLIQHGSLPEPGKCQNTTRSKFSIVVTSVGSYGLGVWTDSSDVDCLCVGSISSKVFFELAIQRLRKGADSGVKILRKVKAATGTMLELEISGVKFDLQYCPAAAVAERWLEVPQLPRSNPLFDLALLPLMKLQPYRDQAYLQRTIQNPATFRLLHRIIKAWAKHRGIYSSKFGYLGGIHITMMLSRLLKLLPPNPGSAADILCTFFNHYGNFNWKEDVAYDPIFHKKPPRYHRTPREGMVILTLHTPVMNVARSSSIPAMKTIVDEMKRAENLISEGNASWTELVEIEPKTGKSALSSFADEFLKSYNSYIKINVQYWDLSLAKGSSLVGWLESRCLVLLADLHRKFPDIQTRIWPARFARSEDNDNSTPAQEECEYQGCYLIGLTKADDITDPTRTLSKPDRKLAQDALQASIDQFKSHIHSDAKYFDSASAWVDVSHVKQDNLGPLKLDDRDWGDYIIQDNNFDDFDSEDGDSDLYVEDDDVEAATESDPISSTNKKTAHKSTNKLVSTPKLRPASDILSRLRWDPSLHSTEYIVGYEDRFLGAMEIPLDRWKSEQTDEEFIPQHRILYFKQKTDGRVVWDREARRDEIFGSGVGKGGE</sequence>
<dbReference type="Pfam" id="PF04457">
    <property type="entry name" value="MJ1316"/>
    <property type="match status" value="1"/>
</dbReference>
<keyword evidence="7" id="KW-0067">ATP-binding</keyword>
<dbReference type="GO" id="GO:1990817">
    <property type="term" value="F:poly(A) RNA polymerase activity"/>
    <property type="evidence" value="ECO:0007669"/>
    <property type="project" value="UniProtKB-EC"/>
</dbReference>
<keyword evidence="4" id="KW-0507">mRNA processing</keyword>
<evidence type="ECO:0000313" key="14">
    <source>
        <dbReference type="Proteomes" id="UP000034164"/>
    </source>
</evidence>
<dbReference type="Gene3D" id="1.10.1410.10">
    <property type="match status" value="1"/>
</dbReference>
<feature type="domain" description="Endonuclease/exonuclease/phosphatase" evidence="10">
    <location>
        <begin position="288"/>
        <end position="589"/>
    </location>
</feature>
<evidence type="ECO:0000256" key="4">
    <source>
        <dbReference type="ARBA" id="ARBA00022664"/>
    </source>
</evidence>
<dbReference type="EC" id="2.7.7.19" evidence="3"/>
<dbReference type="SUPFAM" id="SSF56219">
    <property type="entry name" value="DNase I-like"/>
    <property type="match status" value="1"/>
</dbReference>
<dbReference type="InterPro" id="IPR036691">
    <property type="entry name" value="Endo/exonu/phosph_ase_sf"/>
</dbReference>
<dbReference type="GO" id="GO:0031123">
    <property type="term" value="P:RNA 3'-end processing"/>
    <property type="evidence" value="ECO:0007669"/>
    <property type="project" value="InterPro"/>
</dbReference>
<comment type="similarity">
    <text evidence="2">Belongs to the poly(A) polymerase family.</text>
</comment>
<evidence type="ECO:0000256" key="2">
    <source>
        <dbReference type="ARBA" id="ARBA00010912"/>
    </source>
</evidence>
<name>A0A0G2J2N4_9EURO</name>
<reference evidence="14" key="1">
    <citation type="journal article" date="2015" name="PLoS Genet.">
        <title>The dynamic genome and transcriptome of the human fungal pathogen Blastomyces and close relative Emmonsia.</title>
        <authorList>
            <person name="Munoz J.F."/>
            <person name="Gauthier G.M."/>
            <person name="Desjardins C.A."/>
            <person name="Gallo J.E."/>
            <person name="Holder J."/>
            <person name="Sullivan T.D."/>
            <person name="Marty A.J."/>
            <person name="Carmen J.C."/>
            <person name="Chen Z."/>
            <person name="Ding L."/>
            <person name="Gujja S."/>
            <person name="Magrini V."/>
            <person name="Misas E."/>
            <person name="Mitreva M."/>
            <person name="Priest M."/>
            <person name="Saif S."/>
            <person name="Whiston E.A."/>
            <person name="Young S."/>
            <person name="Zeng Q."/>
            <person name="Goldman W.E."/>
            <person name="Mardis E.R."/>
            <person name="Taylor J.W."/>
            <person name="McEwen J.G."/>
            <person name="Clay O.K."/>
            <person name="Klein B.S."/>
            <person name="Cuomo C.A."/>
        </authorList>
    </citation>
    <scope>NUCLEOTIDE SEQUENCE [LARGE SCALE GENOMIC DNA]</scope>
    <source>
        <strain evidence="14">UAMH 3008</strain>
    </source>
</reference>
<dbReference type="Gene3D" id="3.30.70.590">
    <property type="entry name" value="Poly(A) polymerase predicted RNA binding domain"/>
    <property type="match status" value="1"/>
</dbReference>
<evidence type="ECO:0000256" key="8">
    <source>
        <dbReference type="ARBA" id="ARBA00023242"/>
    </source>
</evidence>
<keyword evidence="6" id="KW-0547">Nucleotide-binding</keyword>
<evidence type="ECO:0000256" key="9">
    <source>
        <dbReference type="SAM" id="MobiDB-lite"/>
    </source>
</evidence>
<dbReference type="Pfam" id="PF04928">
    <property type="entry name" value="PAP_central"/>
    <property type="match status" value="1"/>
</dbReference>
<dbReference type="GO" id="GO:0005524">
    <property type="term" value="F:ATP binding"/>
    <property type="evidence" value="ECO:0007669"/>
    <property type="project" value="UniProtKB-KW"/>
</dbReference>
<protein>
    <recommendedName>
        <fullName evidence="3">polynucleotide adenylyltransferase</fullName>
        <ecNumber evidence="3">2.7.7.19</ecNumber>
    </recommendedName>
</protein>
<dbReference type="PANTHER" id="PTHR10682">
    <property type="entry name" value="POLY A POLYMERASE"/>
    <property type="match status" value="1"/>
</dbReference>
<comment type="subcellular location">
    <subcellularLocation>
        <location evidence="1">Nucleus</location>
    </subcellularLocation>
</comment>
<evidence type="ECO:0000259" key="12">
    <source>
        <dbReference type="Pfam" id="PF04928"/>
    </source>
</evidence>
<dbReference type="Gene3D" id="3.30.460.10">
    <property type="entry name" value="Beta Polymerase, domain 2"/>
    <property type="match status" value="1"/>
</dbReference>
<organism evidence="13 14">
    <name type="scientific">[Emmonsia] crescens</name>
    <dbReference type="NCBI Taxonomy" id="73230"/>
    <lineage>
        <taxon>Eukaryota</taxon>
        <taxon>Fungi</taxon>
        <taxon>Dikarya</taxon>
        <taxon>Ascomycota</taxon>
        <taxon>Pezizomycotina</taxon>
        <taxon>Eurotiomycetes</taxon>
        <taxon>Eurotiomycetidae</taxon>
        <taxon>Onygenales</taxon>
        <taxon>Ajellomycetaceae</taxon>
        <taxon>Emergomyces</taxon>
    </lineage>
</organism>
<keyword evidence="8" id="KW-0539">Nucleus</keyword>
<dbReference type="GO" id="GO:0005634">
    <property type="term" value="C:nucleus"/>
    <property type="evidence" value="ECO:0007669"/>
    <property type="project" value="UniProtKB-SubCell"/>
</dbReference>
<dbReference type="InterPro" id="IPR005135">
    <property type="entry name" value="Endo/exonuclease/phosphatase"/>
</dbReference>
<dbReference type="Pfam" id="PF03372">
    <property type="entry name" value="Exo_endo_phos"/>
    <property type="match status" value="1"/>
</dbReference>
<evidence type="ECO:0000259" key="11">
    <source>
        <dbReference type="Pfam" id="PF04457"/>
    </source>
</evidence>
<evidence type="ECO:0000256" key="5">
    <source>
        <dbReference type="ARBA" id="ARBA00022679"/>
    </source>
</evidence>
<dbReference type="GO" id="GO:0006397">
    <property type="term" value="P:mRNA processing"/>
    <property type="evidence" value="ECO:0007669"/>
    <property type="project" value="UniProtKB-KW"/>
</dbReference>
<dbReference type="AlphaFoldDB" id="A0A0G2J2N4"/>
<dbReference type="Gene3D" id="3.90.1140.10">
    <property type="entry name" value="Cyclic phosphodiesterase"/>
    <property type="match status" value="1"/>
</dbReference>
<evidence type="ECO:0000259" key="10">
    <source>
        <dbReference type="Pfam" id="PF03372"/>
    </source>
</evidence>
<dbReference type="InterPro" id="IPR040459">
    <property type="entry name" value="MJ1316"/>
</dbReference>
<gene>
    <name evidence="13" type="ORF">EMCG_09757</name>
</gene>
<dbReference type="InterPro" id="IPR011068">
    <property type="entry name" value="NuclTrfase_I-like_C"/>
</dbReference>
<feature type="domain" description="Poly(A) polymerase central" evidence="12">
    <location>
        <begin position="808"/>
        <end position="944"/>
    </location>
</feature>
<dbReference type="SUPFAM" id="SSF55144">
    <property type="entry name" value="LigT-like"/>
    <property type="match status" value="1"/>
</dbReference>
<evidence type="ECO:0000256" key="1">
    <source>
        <dbReference type="ARBA" id="ARBA00004123"/>
    </source>
</evidence>
<dbReference type="InterPro" id="IPR007012">
    <property type="entry name" value="PolA_pol_cen_dom"/>
</dbReference>
<feature type="region of interest" description="Disordered" evidence="9">
    <location>
        <begin position="1142"/>
        <end position="1166"/>
    </location>
</feature>
<dbReference type="InterPro" id="IPR009097">
    <property type="entry name" value="Cyclic_Pdiesterase"/>
</dbReference>
<dbReference type="OrthoDB" id="10263155at2759"/>
<evidence type="ECO:0000256" key="7">
    <source>
        <dbReference type="ARBA" id="ARBA00022840"/>
    </source>
</evidence>